<gene>
    <name evidence="2" type="ORF">EGW08_018390</name>
</gene>
<accession>A0A3S1B1H4</accession>
<feature type="compositionally biased region" description="Polar residues" evidence="1">
    <location>
        <begin position="204"/>
        <end position="213"/>
    </location>
</feature>
<feature type="region of interest" description="Disordered" evidence="1">
    <location>
        <begin position="99"/>
        <end position="239"/>
    </location>
</feature>
<dbReference type="OrthoDB" id="2020426at2759"/>
<comment type="caution">
    <text evidence="2">The sequence shown here is derived from an EMBL/GenBank/DDBJ whole genome shotgun (WGS) entry which is preliminary data.</text>
</comment>
<evidence type="ECO:0000313" key="2">
    <source>
        <dbReference type="EMBL" id="RUS73846.1"/>
    </source>
</evidence>
<feature type="region of interest" description="Disordered" evidence="1">
    <location>
        <begin position="1"/>
        <end position="61"/>
    </location>
</feature>
<feature type="compositionally biased region" description="Polar residues" evidence="1">
    <location>
        <begin position="11"/>
        <end position="40"/>
    </location>
</feature>
<dbReference type="AlphaFoldDB" id="A0A3S1B1H4"/>
<dbReference type="Proteomes" id="UP000271974">
    <property type="component" value="Unassembled WGS sequence"/>
</dbReference>
<feature type="compositionally biased region" description="Basic and acidic residues" evidence="1">
    <location>
        <begin position="99"/>
        <end position="111"/>
    </location>
</feature>
<dbReference type="EMBL" id="RQTK01000894">
    <property type="protein sequence ID" value="RUS73846.1"/>
    <property type="molecule type" value="Genomic_DNA"/>
</dbReference>
<organism evidence="2 3">
    <name type="scientific">Elysia chlorotica</name>
    <name type="common">Eastern emerald elysia</name>
    <name type="synonym">Sea slug</name>
    <dbReference type="NCBI Taxonomy" id="188477"/>
    <lineage>
        <taxon>Eukaryota</taxon>
        <taxon>Metazoa</taxon>
        <taxon>Spiralia</taxon>
        <taxon>Lophotrochozoa</taxon>
        <taxon>Mollusca</taxon>
        <taxon>Gastropoda</taxon>
        <taxon>Heterobranchia</taxon>
        <taxon>Euthyneura</taxon>
        <taxon>Panpulmonata</taxon>
        <taxon>Sacoglossa</taxon>
        <taxon>Placobranchoidea</taxon>
        <taxon>Plakobranchidae</taxon>
        <taxon>Elysia</taxon>
    </lineage>
</organism>
<evidence type="ECO:0000256" key="1">
    <source>
        <dbReference type="SAM" id="MobiDB-lite"/>
    </source>
</evidence>
<feature type="compositionally biased region" description="Low complexity" evidence="1">
    <location>
        <begin position="177"/>
        <end position="188"/>
    </location>
</feature>
<sequence>MISLGFEVKPSPSSGQAGLSHHVSGSSRTMSPTKRSNQGASPAKQQPKPQPKREVSIAEKARIINQLKREFPNSDPNVISIAATTCEFDMDKTKELIQAFEKKSDDHQDRHKGTRVSVTSSGPTSSPSSQPTQPSQQSLFPAGLSEEIPREGQSGTFSQHGPGHSKGSATVQGGTVSRSAQPQQARAQHVTSFYFRPKQKKTRQTAVVTSQPEPQRPAAECSNRTPTVGPNQELLRGPDSSLLSSEHIQAQGPNKALRVGPDLSRVAGPQGCKGADVTLSCGPQHGLLCHQQQDRVVTPSGILVSSI</sequence>
<reference evidence="2 3" key="1">
    <citation type="submission" date="2019-01" db="EMBL/GenBank/DDBJ databases">
        <title>A draft genome assembly of the solar-powered sea slug Elysia chlorotica.</title>
        <authorList>
            <person name="Cai H."/>
            <person name="Li Q."/>
            <person name="Fang X."/>
            <person name="Li J."/>
            <person name="Curtis N.E."/>
            <person name="Altenburger A."/>
            <person name="Shibata T."/>
            <person name="Feng M."/>
            <person name="Maeda T."/>
            <person name="Schwartz J.A."/>
            <person name="Shigenobu S."/>
            <person name="Lundholm N."/>
            <person name="Nishiyama T."/>
            <person name="Yang H."/>
            <person name="Hasebe M."/>
            <person name="Li S."/>
            <person name="Pierce S.K."/>
            <person name="Wang J."/>
        </authorList>
    </citation>
    <scope>NUCLEOTIDE SEQUENCE [LARGE SCALE GENOMIC DNA]</scope>
    <source>
        <strain evidence="2">EC2010</strain>
        <tissue evidence="2">Whole organism of an adult</tissue>
    </source>
</reference>
<protein>
    <recommendedName>
        <fullName evidence="4">CUE domain-containing protein</fullName>
    </recommendedName>
</protein>
<keyword evidence="3" id="KW-1185">Reference proteome</keyword>
<feature type="compositionally biased region" description="Polar residues" evidence="1">
    <location>
        <begin position="167"/>
        <end position="176"/>
    </location>
</feature>
<evidence type="ECO:0000313" key="3">
    <source>
        <dbReference type="Proteomes" id="UP000271974"/>
    </source>
</evidence>
<evidence type="ECO:0008006" key="4">
    <source>
        <dbReference type="Google" id="ProtNLM"/>
    </source>
</evidence>
<feature type="compositionally biased region" description="Basic and acidic residues" evidence="1">
    <location>
        <begin position="51"/>
        <end position="61"/>
    </location>
</feature>
<feature type="compositionally biased region" description="Low complexity" evidence="1">
    <location>
        <begin position="115"/>
        <end position="138"/>
    </location>
</feature>
<name>A0A3S1B1H4_ELYCH</name>
<proteinExistence type="predicted"/>